<evidence type="ECO:0000259" key="1">
    <source>
        <dbReference type="Pfam" id="PF18765"/>
    </source>
</evidence>
<organism evidence="2 3">
    <name type="scientific">Methylomarinovum caldicuralii</name>
    <dbReference type="NCBI Taxonomy" id="438856"/>
    <lineage>
        <taxon>Bacteria</taxon>
        <taxon>Pseudomonadati</taxon>
        <taxon>Pseudomonadota</taxon>
        <taxon>Gammaproteobacteria</taxon>
        <taxon>Methylococcales</taxon>
        <taxon>Methylothermaceae</taxon>
        <taxon>Methylomarinovum</taxon>
    </lineage>
</organism>
<proteinExistence type="predicted"/>
<protein>
    <recommendedName>
        <fullName evidence="1">Polymerase beta nucleotidyltransferase domain-containing protein</fullName>
    </recommendedName>
</protein>
<dbReference type="EMBL" id="AP024714">
    <property type="protein sequence ID" value="BCX80582.1"/>
    <property type="molecule type" value="Genomic_DNA"/>
</dbReference>
<reference evidence="3" key="1">
    <citation type="journal article" date="2024" name="Int. J. Syst. Evol. Microbiol.">
        <title>Methylomarinovum tepidoasis sp. nov., a moderately thermophilic methanotroph of the family Methylothermaceae isolated from a deep-sea hydrothermal field.</title>
        <authorList>
            <person name="Hirayama H."/>
            <person name="Takaki Y."/>
            <person name="Abe M."/>
            <person name="Miyazaki M."/>
            <person name="Uematsu K."/>
            <person name="Matsui Y."/>
            <person name="Takai K."/>
        </authorList>
    </citation>
    <scope>NUCLEOTIDE SEQUENCE [LARGE SCALE GENOMIC DNA]</scope>
    <source>
        <strain evidence="3">IT-9</strain>
    </source>
</reference>
<dbReference type="KEGG" id="mcau:MIT9_P0156"/>
<evidence type="ECO:0000313" key="3">
    <source>
        <dbReference type="Proteomes" id="UP001321825"/>
    </source>
</evidence>
<dbReference type="SUPFAM" id="SSF81301">
    <property type="entry name" value="Nucleotidyltransferase"/>
    <property type="match status" value="1"/>
</dbReference>
<dbReference type="RefSeq" id="WP_317705550.1">
    <property type="nucleotide sequence ID" value="NZ_AP024714.1"/>
</dbReference>
<dbReference type="AlphaFoldDB" id="A0AAU9BX91"/>
<accession>A0AAU9BX91</accession>
<dbReference type="Proteomes" id="UP001321825">
    <property type="component" value="Chromosome"/>
</dbReference>
<sequence>MPLQLTPAQEALIRALLQRHLDGVEVWAYGSRVTGKARPASDLDLVVLAGAEHRRAVAELREAFEESDLPFRVDLFLWDDLPESFRENIRSNHIVLQPKKSVQEPESCP</sequence>
<feature type="domain" description="Polymerase beta nucleotidyltransferase" evidence="1">
    <location>
        <begin position="13"/>
        <end position="96"/>
    </location>
</feature>
<dbReference type="Pfam" id="PF18765">
    <property type="entry name" value="Polbeta"/>
    <property type="match status" value="1"/>
</dbReference>
<dbReference type="CDD" id="cd05403">
    <property type="entry name" value="NT_KNTase_like"/>
    <property type="match status" value="1"/>
</dbReference>
<gene>
    <name evidence="2" type="ORF">MIT9_P0156</name>
</gene>
<dbReference type="InterPro" id="IPR041633">
    <property type="entry name" value="Polbeta"/>
</dbReference>
<evidence type="ECO:0000313" key="2">
    <source>
        <dbReference type="EMBL" id="BCX80582.1"/>
    </source>
</evidence>
<name>A0AAU9BX91_9GAMM</name>
<dbReference type="Gene3D" id="3.30.460.10">
    <property type="entry name" value="Beta Polymerase, domain 2"/>
    <property type="match status" value="1"/>
</dbReference>
<dbReference type="InterPro" id="IPR043519">
    <property type="entry name" value="NT_sf"/>
</dbReference>
<keyword evidence="3" id="KW-1185">Reference proteome</keyword>